<keyword evidence="1" id="KW-0677">Repeat</keyword>
<dbReference type="PANTHER" id="PTHR10130">
    <property type="entry name" value="PEROXISOMAL TARGETING SIGNAL 1 RECEPTOR PEX5"/>
    <property type="match status" value="1"/>
</dbReference>
<dbReference type="GO" id="GO:0005052">
    <property type="term" value="F:peroxisome matrix targeting signal-1 binding"/>
    <property type="evidence" value="ECO:0007669"/>
    <property type="project" value="TreeGrafter"/>
</dbReference>
<dbReference type="InterPro" id="IPR024111">
    <property type="entry name" value="PEX5/PEX5L"/>
</dbReference>
<keyword evidence="2" id="KW-0802">TPR repeat</keyword>
<reference evidence="4 5" key="1">
    <citation type="journal article" date="2018" name="Sci. Rep.">
        <title>Comparative genomics provides insights into the lifestyle and reveals functional heterogeneity of dark septate endophytic fungi.</title>
        <authorList>
            <person name="Knapp D.G."/>
            <person name="Nemeth J.B."/>
            <person name="Barry K."/>
            <person name="Hainaut M."/>
            <person name="Henrissat B."/>
            <person name="Johnson J."/>
            <person name="Kuo A."/>
            <person name="Lim J.H.P."/>
            <person name="Lipzen A."/>
            <person name="Nolan M."/>
            <person name="Ohm R.A."/>
            <person name="Tamas L."/>
            <person name="Grigoriev I.V."/>
            <person name="Spatafora J.W."/>
            <person name="Nagy L.G."/>
            <person name="Kovacs G.M."/>
        </authorList>
    </citation>
    <scope>NUCLEOTIDE SEQUENCE [LARGE SCALE GENOMIC DNA]</scope>
    <source>
        <strain evidence="4 5">DSE2036</strain>
    </source>
</reference>
<evidence type="ECO:0000313" key="5">
    <source>
        <dbReference type="Proteomes" id="UP000244855"/>
    </source>
</evidence>
<feature type="region of interest" description="Disordered" evidence="3">
    <location>
        <begin position="436"/>
        <end position="488"/>
    </location>
</feature>
<dbReference type="GO" id="GO:0005829">
    <property type="term" value="C:cytosol"/>
    <property type="evidence" value="ECO:0007669"/>
    <property type="project" value="TreeGrafter"/>
</dbReference>
<dbReference type="AlphaFoldDB" id="A0A2V1E983"/>
<feature type="compositionally biased region" description="Polar residues" evidence="3">
    <location>
        <begin position="360"/>
        <end position="380"/>
    </location>
</feature>
<gene>
    <name evidence="4" type="ORF">DM02DRAFT_609066</name>
</gene>
<evidence type="ECO:0000256" key="2">
    <source>
        <dbReference type="ARBA" id="ARBA00022803"/>
    </source>
</evidence>
<dbReference type="PANTHER" id="PTHR10130:SF4">
    <property type="entry name" value="MICROBODY (PEROXISOME) BIOGENESIS PROTEIN PEROXIN 20 (EUROFUNG)"/>
    <property type="match status" value="1"/>
</dbReference>
<dbReference type="GO" id="GO:0005778">
    <property type="term" value="C:peroxisomal membrane"/>
    <property type="evidence" value="ECO:0007669"/>
    <property type="project" value="TreeGrafter"/>
</dbReference>
<dbReference type="STRING" id="97972.A0A2V1E983"/>
<dbReference type="EMBL" id="KZ805305">
    <property type="protein sequence ID" value="PVI07087.1"/>
    <property type="molecule type" value="Genomic_DNA"/>
</dbReference>
<feature type="compositionally biased region" description="Low complexity" evidence="3">
    <location>
        <begin position="436"/>
        <end position="480"/>
    </location>
</feature>
<accession>A0A2V1E983</accession>
<organism evidence="4 5">
    <name type="scientific">Periconia macrospinosa</name>
    <dbReference type="NCBI Taxonomy" id="97972"/>
    <lineage>
        <taxon>Eukaryota</taxon>
        <taxon>Fungi</taxon>
        <taxon>Dikarya</taxon>
        <taxon>Ascomycota</taxon>
        <taxon>Pezizomycotina</taxon>
        <taxon>Dothideomycetes</taxon>
        <taxon>Pleosporomycetidae</taxon>
        <taxon>Pleosporales</taxon>
        <taxon>Massarineae</taxon>
        <taxon>Periconiaceae</taxon>
        <taxon>Periconia</taxon>
    </lineage>
</organism>
<dbReference type="OrthoDB" id="5407351at2759"/>
<proteinExistence type="predicted"/>
<evidence type="ECO:0000313" key="4">
    <source>
        <dbReference type="EMBL" id="PVI07087.1"/>
    </source>
</evidence>
<name>A0A2V1E983_9PLEO</name>
<keyword evidence="5" id="KW-1185">Reference proteome</keyword>
<protein>
    <submittedName>
        <fullName evidence="4">Uncharacterized protein</fullName>
    </submittedName>
</protein>
<evidence type="ECO:0000256" key="1">
    <source>
        <dbReference type="ARBA" id="ARBA00022737"/>
    </source>
</evidence>
<dbReference type="Proteomes" id="UP000244855">
    <property type="component" value="Unassembled WGS sequence"/>
</dbReference>
<evidence type="ECO:0000256" key="3">
    <source>
        <dbReference type="SAM" id="MobiDB-lite"/>
    </source>
</evidence>
<dbReference type="GO" id="GO:0016560">
    <property type="term" value="P:protein import into peroxisome matrix, docking"/>
    <property type="evidence" value="ECO:0007669"/>
    <property type="project" value="TreeGrafter"/>
</dbReference>
<dbReference type="Gene3D" id="6.10.280.230">
    <property type="match status" value="1"/>
</dbReference>
<feature type="region of interest" description="Disordered" evidence="3">
    <location>
        <begin position="360"/>
        <end position="382"/>
    </location>
</feature>
<sequence>MSDALCGPSNALQRFQKHTAADRTLQQDRLVGGHAPSQGFRSSSGLSASSDAEFNAFEAGQALPLPQHSHDFPHLPPSQLAHLQPQFAQPDWASDFQRLNIASTQTTPVLQQHRPPVSNVLPSWHQDFMKQQAPLQQQQRTNFIGIRNGTGGFTQSGFQPSTVFAGLDVNGNFSPDTTISSGVAQGKQKVQEQVPQFNETAFEQAFAQAQQDMTEEDDQRRMNDMEKLSRAAKAQAVADEELEEPALQRLREQRPGVYAALRIRSAIDTGKIVDTERYFDFMENLEESSTLIRDASEGQWIADTLRKVAARGYSQRSTMRAENLVKALNERLMSTYPLHSSPVPANSGEIWRELEAAGYTSSPAPEQTGQQPEGSKQESVPLSHDNDEMAETAGQLLERVADNTSSKFQNSQFLQLMRRLRDREVRVEGDRMVEVSEISNSSSAASQHALSPQSRPSSTSTSATATATATATGTTALPAPTSIPPVDPNILNHAATDFAMPVSSTPEDNFEYASSLEQTNYTPILTRSQVGLAATTLKLHTINQENRFYMKNNPREENKIPIYEQDLDLGKGGVHGLTRNGLTPPIEEFVHHR</sequence>